<dbReference type="InterPro" id="IPR016097">
    <property type="entry name" value="DUF695"/>
</dbReference>
<sequence length="258" mass="29260">MSEQWEFYPSRVDDQSASIYVNLSYRGGAPLVNAHDLAWLRVYFRHPRDDGLSSQEEFQTLCDIEDAIVDALANGNFIAHYVGRNTSGGCRDFYIYSDNGQTVSDVLSQAMVPFTDYQFDTDHRHEPDWSAYRDFLCPSPRDMQLIQNQHVIESLQESNDQLDILRNVSHWAYFTDASARKKFVSESHAIGFALHHEIDPDAKSNKWGAVVTREHAVDYSSLAEVTLALYDIATELGGDYDGWETPVISEANQALPPK</sequence>
<dbReference type="Gene3D" id="3.30.70.970">
    <property type="entry name" value="RraB-like"/>
    <property type="match status" value="1"/>
</dbReference>
<feature type="domain" description="DUF695" evidence="1">
    <location>
        <begin position="4"/>
        <end position="136"/>
    </location>
</feature>
<dbReference type="EMBL" id="AMWG01000016">
    <property type="protein sequence ID" value="ELP35333.1"/>
    <property type="molecule type" value="Genomic_DNA"/>
</dbReference>
<dbReference type="Pfam" id="PF05117">
    <property type="entry name" value="DUF695"/>
    <property type="match status" value="1"/>
</dbReference>
<dbReference type="InterPro" id="IPR036701">
    <property type="entry name" value="RraB-like_sf"/>
</dbReference>
<dbReference type="Proteomes" id="UP000010959">
    <property type="component" value="Unassembled WGS sequence"/>
</dbReference>
<evidence type="ECO:0000259" key="1">
    <source>
        <dbReference type="Pfam" id="PF05117"/>
    </source>
</evidence>
<reference evidence="3 4" key="1">
    <citation type="journal article" date="2013" name="Mar. Genomics">
        <title>Expression of sulfatases in Rhodopirellula baltica and the diversity of sulfatases in the genus Rhodopirellula.</title>
        <authorList>
            <person name="Wegner C.E."/>
            <person name="Richter-Heitmann T."/>
            <person name="Klindworth A."/>
            <person name="Klockow C."/>
            <person name="Richter M."/>
            <person name="Achstetter T."/>
            <person name="Glockner F.O."/>
            <person name="Harder J."/>
        </authorList>
    </citation>
    <scope>NUCLEOTIDE SEQUENCE [LARGE SCALE GENOMIC DNA]</scope>
    <source>
        <strain evidence="3 4">SWK14</strain>
    </source>
</reference>
<evidence type="ECO:0000313" key="4">
    <source>
        <dbReference type="Proteomes" id="UP000010959"/>
    </source>
</evidence>
<protein>
    <submittedName>
        <fullName evidence="3">Protein containing DUF1260</fullName>
    </submittedName>
</protein>
<gene>
    <name evidence="3" type="ORF">RBSWK_00733</name>
</gene>
<name>L7CMX8_RHOBT</name>
<organism evidence="3 4">
    <name type="scientific">Rhodopirellula baltica SWK14</name>
    <dbReference type="NCBI Taxonomy" id="993516"/>
    <lineage>
        <taxon>Bacteria</taxon>
        <taxon>Pseudomonadati</taxon>
        <taxon>Planctomycetota</taxon>
        <taxon>Planctomycetia</taxon>
        <taxon>Pirellulales</taxon>
        <taxon>Pirellulaceae</taxon>
        <taxon>Rhodopirellula</taxon>
    </lineage>
</organism>
<feature type="domain" description="Regulator of ribonuclease activity B" evidence="2">
    <location>
        <begin position="146"/>
        <end position="245"/>
    </location>
</feature>
<accession>L7CMX8</accession>
<dbReference type="AlphaFoldDB" id="L7CMX8"/>
<evidence type="ECO:0000313" key="3">
    <source>
        <dbReference type="EMBL" id="ELP35333.1"/>
    </source>
</evidence>
<comment type="caution">
    <text evidence="3">The sequence shown here is derived from an EMBL/GenBank/DDBJ whole genome shotgun (WGS) entry which is preliminary data.</text>
</comment>
<dbReference type="PATRIC" id="fig|993516.3.peg.785"/>
<dbReference type="Pfam" id="PF06877">
    <property type="entry name" value="RraB"/>
    <property type="match status" value="1"/>
</dbReference>
<dbReference type="SUPFAM" id="SSF89946">
    <property type="entry name" value="Hypothetical protein VC0424"/>
    <property type="match status" value="1"/>
</dbReference>
<proteinExistence type="predicted"/>
<dbReference type="RefSeq" id="WP_007336053.1">
    <property type="nucleotide sequence ID" value="NZ_AMWG01000016.1"/>
</dbReference>
<evidence type="ECO:0000259" key="2">
    <source>
        <dbReference type="Pfam" id="PF06877"/>
    </source>
</evidence>
<dbReference type="InterPro" id="IPR009671">
    <property type="entry name" value="RraB_dom"/>
</dbReference>